<proteinExistence type="predicted"/>
<dbReference type="RefSeq" id="XP_062638019.1">
    <property type="nucleotide sequence ID" value="XM_062780335.1"/>
</dbReference>
<dbReference type="Proteomes" id="UP001302676">
    <property type="component" value="Unassembled WGS sequence"/>
</dbReference>
<dbReference type="EMBL" id="MU853575">
    <property type="protein sequence ID" value="KAK4144648.1"/>
    <property type="molecule type" value="Genomic_DNA"/>
</dbReference>
<keyword evidence="3" id="KW-1185">Reference proteome</keyword>
<feature type="compositionally biased region" description="Basic and acidic residues" evidence="1">
    <location>
        <begin position="96"/>
        <end position="108"/>
    </location>
</feature>
<gene>
    <name evidence="2" type="ORF">C8A04DRAFT_27584</name>
</gene>
<protein>
    <submittedName>
        <fullName evidence="2">Uncharacterized protein</fullName>
    </submittedName>
</protein>
<evidence type="ECO:0000313" key="3">
    <source>
        <dbReference type="Proteomes" id="UP001302676"/>
    </source>
</evidence>
<feature type="compositionally biased region" description="Low complexity" evidence="1">
    <location>
        <begin position="19"/>
        <end position="42"/>
    </location>
</feature>
<reference evidence="2" key="1">
    <citation type="journal article" date="2023" name="Mol. Phylogenet. Evol.">
        <title>Genome-scale phylogeny and comparative genomics of the fungal order Sordariales.</title>
        <authorList>
            <person name="Hensen N."/>
            <person name="Bonometti L."/>
            <person name="Westerberg I."/>
            <person name="Brannstrom I.O."/>
            <person name="Guillou S."/>
            <person name="Cros-Aarteil S."/>
            <person name="Calhoun S."/>
            <person name="Haridas S."/>
            <person name="Kuo A."/>
            <person name="Mondo S."/>
            <person name="Pangilinan J."/>
            <person name="Riley R."/>
            <person name="LaButti K."/>
            <person name="Andreopoulos B."/>
            <person name="Lipzen A."/>
            <person name="Chen C."/>
            <person name="Yan M."/>
            <person name="Daum C."/>
            <person name="Ng V."/>
            <person name="Clum A."/>
            <person name="Steindorff A."/>
            <person name="Ohm R.A."/>
            <person name="Martin F."/>
            <person name="Silar P."/>
            <person name="Natvig D.O."/>
            <person name="Lalanne C."/>
            <person name="Gautier V."/>
            <person name="Ament-Velasquez S.L."/>
            <person name="Kruys A."/>
            <person name="Hutchinson M.I."/>
            <person name="Powell A.J."/>
            <person name="Barry K."/>
            <person name="Miller A.N."/>
            <person name="Grigoriev I.V."/>
            <person name="Debuchy R."/>
            <person name="Gladieux P."/>
            <person name="Hiltunen Thoren M."/>
            <person name="Johannesson H."/>
        </authorList>
    </citation>
    <scope>NUCLEOTIDE SEQUENCE</scope>
    <source>
        <strain evidence="2">CBS 141.50</strain>
    </source>
</reference>
<comment type="caution">
    <text evidence="2">The sequence shown here is derived from an EMBL/GenBank/DDBJ whole genome shotgun (WGS) entry which is preliminary data.</text>
</comment>
<organism evidence="2 3">
    <name type="scientific">Dichotomopilus funicola</name>
    <dbReference type="NCBI Taxonomy" id="1934379"/>
    <lineage>
        <taxon>Eukaryota</taxon>
        <taxon>Fungi</taxon>
        <taxon>Dikarya</taxon>
        <taxon>Ascomycota</taxon>
        <taxon>Pezizomycotina</taxon>
        <taxon>Sordariomycetes</taxon>
        <taxon>Sordariomycetidae</taxon>
        <taxon>Sordariales</taxon>
        <taxon>Chaetomiaceae</taxon>
        <taxon>Dichotomopilus</taxon>
    </lineage>
</organism>
<accession>A0AAN6V4C9</accession>
<evidence type="ECO:0000256" key="1">
    <source>
        <dbReference type="SAM" id="MobiDB-lite"/>
    </source>
</evidence>
<name>A0AAN6V4C9_9PEZI</name>
<dbReference type="AlphaFoldDB" id="A0AAN6V4C9"/>
<feature type="region of interest" description="Disordered" evidence="1">
    <location>
        <begin position="1"/>
        <end position="122"/>
    </location>
</feature>
<dbReference type="GeneID" id="87816948"/>
<reference evidence="2" key="2">
    <citation type="submission" date="2023-05" db="EMBL/GenBank/DDBJ databases">
        <authorList>
            <consortium name="Lawrence Berkeley National Laboratory"/>
            <person name="Steindorff A."/>
            <person name="Hensen N."/>
            <person name="Bonometti L."/>
            <person name="Westerberg I."/>
            <person name="Brannstrom I.O."/>
            <person name="Guillou S."/>
            <person name="Cros-Aarteil S."/>
            <person name="Calhoun S."/>
            <person name="Haridas S."/>
            <person name="Kuo A."/>
            <person name="Mondo S."/>
            <person name="Pangilinan J."/>
            <person name="Riley R."/>
            <person name="Labutti K."/>
            <person name="Andreopoulos B."/>
            <person name="Lipzen A."/>
            <person name="Chen C."/>
            <person name="Yanf M."/>
            <person name="Daum C."/>
            <person name="Ng V."/>
            <person name="Clum A."/>
            <person name="Ohm R."/>
            <person name="Martin F."/>
            <person name="Silar P."/>
            <person name="Natvig D."/>
            <person name="Lalanne C."/>
            <person name="Gautier V."/>
            <person name="Ament-Velasquez S.L."/>
            <person name="Kruys A."/>
            <person name="Hutchinson M.I."/>
            <person name="Powell A.J."/>
            <person name="Barry K."/>
            <person name="Miller A.N."/>
            <person name="Grigoriev I.V."/>
            <person name="Debuchy R."/>
            <person name="Gladieux P."/>
            <person name="Thoren M.H."/>
            <person name="Johannesson H."/>
        </authorList>
    </citation>
    <scope>NUCLEOTIDE SEQUENCE</scope>
    <source>
        <strain evidence="2">CBS 141.50</strain>
    </source>
</reference>
<feature type="compositionally biased region" description="Polar residues" evidence="1">
    <location>
        <begin position="1"/>
        <end position="18"/>
    </location>
</feature>
<evidence type="ECO:0000313" key="2">
    <source>
        <dbReference type="EMBL" id="KAK4144648.1"/>
    </source>
</evidence>
<sequence>MQIPHLQSITSRFSPQSIRTSFRRSVSGSSVSSTSSTPSSRDSSTERRIALASSGSTRDESPAATINRIVMRRKTGFESIHSEDGESVMVSEEEDRAERPPHILEPRPEAMFSSMEERMMAF</sequence>